<feature type="domain" description="NPH3" evidence="3">
    <location>
        <begin position="24"/>
        <end position="253"/>
    </location>
</feature>
<comment type="similarity">
    <text evidence="2">Belongs to the NPH3 family.</text>
</comment>
<proteinExistence type="inferred from homology"/>
<dbReference type="InterPro" id="IPR027356">
    <property type="entry name" value="NPH3_dom"/>
</dbReference>
<dbReference type="PANTHER" id="PTHR32370">
    <property type="entry name" value="OS12G0117600 PROTEIN"/>
    <property type="match status" value="1"/>
</dbReference>
<dbReference type="Proteomes" id="UP000017836">
    <property type="component" value="Unassembled WGS sequence"/>
</dbReference>
<reference evidence="5" key="1">
    <citation type="journal article" date="2013" name="Science">
        <title>The Amborella genome and the evolution of flowering plants.</title>
        <authorList>
            <consortium name="Amborella Genome Project"/>
        </authorList>
    </citation>
    <scope>NUCLEOTIDE SEQUENCE [LARGE SCALE GENOMIC DNA]</scope>
</reference>
<name>W1NMH1_AMBTC</name>
<dbReference type="eggNOG" id="ENOG502QR49">
    <property type="taxonomic scope" value="Eukaryota"/>
</dbReference>
<evidence type="ECO:0000256" key="1">
    <source>
        <dbReference type="ARBA" id="ARBA00022786"/>
    </source>
</evidence>
<sequence length="253" mass="27890">MEKSGEKGLAISEWSNQNCQITVDPWFDDSSILDIDYFVKTIATVKSKDVRPDLVGSIITHYASKWLPELSGEKLAGKNTGKSENFGSSQIKKRFFVETLASILPQEKDSVPCGFVFRLLRTAMAVGAEPSCRVELEQRAGSLLEHATLHDLMIPAFSHTSRTLLDLQVVLRVLTKFLSSEEGGATIVKVAKLIDCYLAEAALDGNLTVMEFEGLAAALPSHARACEDGLYRAIDTYLKVRFLPLFIILCTLC</sequence>
<dbReference type="InterPro" id="IPR043454">
    <property type="entry name" value="NPH3/RPT2-like"/>
</dbReference>
<keyword evidence="1" id="KW-0833">Ubl conjugation pathway</keyword>
<accession>W1NMH1</accession>
<evidence type="ECO:0000259" key="3">
    <source>
        <dbReference type="PROSITE" id="PS51649"/>
    </source>
</evidence>
<dbReference type="Pfam" id="PF03000">
    <property type="entry name" value="NPH3"/>
    <property type="match status" value="1"/>
</dbReference>
<dbReference type="PROSITE" id="PS51649">
    <property type="entry name" value="NPH3"/>
    <property type="match status" value="1"/>
</dbReference>
<evidence type="ECO:0000256" key="2">
    <source>
        <dbReference type="PROSITE-ProRule" id="PRU00982"/>
    </source>
</evidence>
<protein>
    <recommendedName>
        <fullName evidence="3">NPH3 domain-containing protein</fullName>
    </recommendedName>
</protein>
<dbReference type="AlphaFoldDB" id="W1NMH1"/>
<gene>
    <name evidence="4" type="ORF">AMTR_s00122p00139490</name>
</gene>
<dbReference type="GO" id="GO:0016567">
    <property type="term" value="P:protein ubiquitination"/>
    <property type="evidence" value="ECO:0007669"/>
    <property type="project" value="UniProtKB-UniPathway"/>
</dbReference>
<dbReference type="HOGENOM" id="CLU_095566_0_0_1"/>
<evidence type="ECO:0000313" key="5">
    <source>
        <dbReference type="Proteomes" id="UP000017836"/>
    </source>
</evidence>
<keyword evidence="5" id="KW-1185">Reference proteome</keyword>
<dbReference type="Gramene" id="ERM97092">
    <property type="protein sequence ID" value="ERM97092"/>
    <property type="gene ID" value="AMTR_s00122p00139490"/>
</dbReference>
<dbReference type="OMA" id="HARACED"/>
<evidence type="ECO:0000313" key="4">
    <source>
        <dbReference type="EMBL" id="ERM97092.1"/>
    </source>
</evidence>
<dbReference type="EMBL" id="KI396610">
    <property type="protein sequence ID" value="ERM97092.1"/>
    <property type="molecule type" value="Genomic_DNA"/>
</dbReference>
<organism evidence="4 5">
    <name type="scientific">Amborella trichopoda</name>
    <dbReference type="NCBI Taxonomy" id="13333"/>
    <lineage>
        <taxon>Eukaryota</taxon>
        <taxon>Viridiplantae</taxon>
        <taxon>Streptophyta</taxon>
        <taxon>Embryophyta</taxon>
        <taxon>Tracheophyta</taxon>
        <taxon>Spermatophyta</taxon>
        <taxon>Magnoliopsida</taxon>
        <taxon>Amborellales</taxon>
        <taxon>Amborellaceae</taxon>
        <taxon>Amborella</taxon>
    </lineage>
</organism>
<dbReference type="UniPathway" id="UPA00143"/>